<accession>C0EDN4</accession>
<dbReference type="SMART" id="SM01329">
    <property type="entry name" value="Iso_dh"/>
    <property type="match status" value="1"/>
</dbReference>
<comment type="cofactor">
    <cofactor evidence="16 17">
        <name>Mg(2+)</name>
        <dbReference type="ChEBI" id="CHEBI:18420"/>
    </cofactor>
    <cofactor evidence="16 17">
        <name>Mn(2+)</name>
        <dbReference type="ChEBI" id="CHEBI:29035"/>
    </cofactor>
    <text evidence="16 17">Binds 1 Mg(2+) or Mn(2+) ion per subunit.</text>
</comment>
<dbReference type="PROSITE" id="PS00470">
    <property type="entry name" value="IDH_IMDH"/>
    <property type="match status" value="1"/>
</dbReference>
<keyword evidence="7 16" id="KW-0432">Leucine biosynthesis</keyword>
<evidence type="ECO:0000256" key="7">
    <source>
        <dbReference type="ARBA" id="ARBA00022430"/>
    </source>
</evidence>
<evidence type="ECO:0000256" key="11">
    <source>
        <dbReference type="ARBA" id="ARBA00022842"/>
    </source>
</evidence>
<dbReference type="GO" id="GO:0000287">
    <property type="term" value="F:magnesium ion binding"/>
    <property type="evidence" value="ECO:0007669"/>
    <property type="project" value="InterPro"/>
</dbReference>
<evidence type="ECO:0000313" key="19">
    <source>
        <dbReference type="EMBL" id="EEG30441.1"/>
    </source>
</evidence>
<dbReference type="PANTHER" id="PTHR42979">
    <property type="entry name" value="3-ISOPROPYLMALATE DEHYDROGENASE"/>
    <property type="match status" value="1"/>
</dbReference>
<feature type="binding site" evidence="16">
    <location>
        <position position="96"/>
    </location>
    <ligand>
        <name>substrate</name>
    </ligand>
</feature>
<feature type="binding site" evidence="16">
    <location>
        <position position="223"/>
    </location>
    <ligand>
        <name>substrate</name>
    </ligand>
</feature>
<dbReference type="GO" id="GO:0005829">
    <property type="term" value="C:cytosol"/>
    <property type="evidence" value="ECO:0007669"/>
    <property type="project" value="TreeGrafter"/>
</dbReference>
<feature type="site" description="Important for catalysis" evidence="16">
    <location>
        <position position="191"/>
    </location>
</feature>
<keyword evidence="13 16" id="KW-0520">NAD</keyword>
<dbReference type="STRING" id="537013.CLOSTMETH_01962"/>
<evidence type="ECO:0000256" key="12">
    <source>
        <dbReference type="ARBA" id="ARBA00023002"/>
    </source>
</evidence>
<dbReference type="InterPro" id="IPR024084">
    <property type="entry name" value="IsoPropMal-DH-like_dom"/>
</dbReference>
<dbReference type="GO" id="GO:0051287">
    <property type="term" value="F:NAD binding"/>
    <property type="evidence" value="ECO:0007669"/>
    <property type="project" value="InterPro"/>
</dbReference>
<evidence type="ECO:0000256" key="16">
    <source>
        <dbReference type="HAMAP-Rule" id="MF_01033"/>
    </source>
</evidence>
<evidence type="ECO:0000256" key="6">
    <source>
        <dbReference type="ARBA" id="ARBA00011738"/>
    </source>
</evidence>
<protein>
    <recommendedName>
        <fullName evidence="16">3-isopropylmalate dehydrogenase</fullName>
        <ecNumber evidence="16">1.1.1.85</ecNumber>
    </recommendedName>
    <alternativeName>
        <fullName evidence="16">3-IPM-DH</fullName>
    </alternativeName>
    <alternativeName>
        <fullName evidence="16">Beta-IPM dehydrogenase</fullName>
        <shortName evidence="16">IMDH</shortName>
    </alternativeName>
</protein>
<dbReference type="HOGENOM" id="CLU_031953_0_3_9"/>
<feature type="site" description="Important for catalysis" evidence="16">
    <location>
        <position position="142"/>
    </location>
</feature>
<dbReference type="PANTHER" id="PTHR42979:SF1">
    <property type="entry name" value="3-ISOPROPYLMALATE DEHYDROGENASE"/>
    <property type="match status" value="1"/>
</dbReference>
<evidence type="ECO:0000256" key="5">
    <source>
        <dbReference type="ARBA" id="ARBA00008319"/>
    </source>
</evidence>
<feature type="binding site" evidence="16">
    <location>
        <position position="251"/>
    </location>
    <ligand>
        <name>Mg(2+)</name>
        <dbReference type="ChEBI" id="CHEBI:18420"/>
    </ligand>
</feature>
<dbReference type="EC" id="1.1.1.85" evidence="16"/>
<evidence type="ECO:0000256" key="9">
    <source>
        <dbReference type="ARBA" id="ARBA00022605"/>
    </source>
</evidence>
<keyword evidence="11 16" id="KW-0460">Magnesium</keyword>
<dbReference type="FunFam" id="3.40.718.10:FF:000028">
    <property type="entry name" value="3-isopropylmalate dehydrogenase"/>
    <property type="match status" value="1"/>
</dbReference>
<feature type="binding site" evidence="16">
    <location>
        <position position="135"/>
    </location>
    <ligand>
        <name>substrate</name>
    </ligand>
</feature>
<proteinExistence type="inferred from homology"/>
<feature type="binding site" evidence="16">
    <location>
        <begin position="281"/>
        <end position="293"/>
    </location>
    <ligand>
        <name>NAD(+)</name>
        <dbReference type="ChEBI" id="CHEBI:57540"/>
    </ligand>
</feature>
<evidence type="ECO:0000259" key="18">
    <source>
        <dbReference type="SMART" id="SM01329"/>
    </source>
</evidence>
<feature type="binding site" evidence="16">
    <location>
        <position position="247"/>
    </location>
    <ligand>
        <name>Mg(2+)</name>
        <dbReference type="ChEBI" id="CHEBI:18420"/>
    </ligand>
</feature>
<sequence length="356" mass="38557">MEKNIAVIRGDGIGPEVVGQALRVLDKICEKYGHTFHYTDLLMGGCSIDAHGVPLTDEALEAAKASDAVLLGSVGGPKWDTLPGNIRPEKGLLAIRKGLGLFANLRPALLYKELGEACPLRADIIGDGFDMLIMRELTGGLYFGAHETGEQDGLRKATDIMTYDENEIRRIAVRAFDVARKRRGKVTSVDKANVLDCSKLWRAVVHEVAEEYPDVQLEDMLVDNCAMQLVKDPKQFDVILTENMFGDILSDEASMVTGSIGMLASASLGETKLGMYEPSGGSAPDIAGQNKANPIATILSASMLLRYSFDLDAEADDIDAAVQRVLQRGYRTGDIMSEGCTLVSCSEMGDHILEEL</sequence>
<dbReference type="EMBL" id="ACEC01000064">
    <property type="protein sequence ID" value="EEG30441.1"/>
    <property type="molecule type" value="Genomic_DNA"/>
</dbReference>
<evidence type="ECO:0000256" key="14">
    <source>
        <dbReference type="ARBA" id="ARBA00023304"/>
    </source>
</evidence>
<name>C0EDN4_9FIRM</name>
<dbReference type="Proteomes" id="UP000003340">
    <property type="component" value="Unassembled WGS sequence"/>
</dbReference>
<dbReference type="InterPro" id="IPR019818">
    <property type="entry name" value="IsoCit/isopropylmalate_DH_CS"/>
</dbReference>
<dbReference type="UniPathway" id="UPA00048">
    <property type="reaction ID" value="UER00072"/>
</dbReference>
<evidence type="ECO:0000313" key="20">
    <source>
        <dbReference type="Proteomes" id="UP000003340"/>
    </source>
</evidence>
<keyword evidence="20" id="KW-1185">Reference proteome</keyword>
<keyword evidence="14 16" id="KW-0100">Branched-chain amino acid biosynthesis</keyword>
<feature type="binding site" evidence="16">
    <location>
        <position position="106"/>
    </location>
    <ligand>
        <name>substrate</name>
    </ligand>
</feature>
<comment type="similarity">
    <text evidence="5 16">Belongs to the isocitrate and isopropylmalate dehydrogenases family. LeuB type 1 subfamily.</text>
</comment>
<keyword evidence="8 16" id="KW-0963">Cytoplasm</keyword>
<dbReference type="eggNOG" id="COG0473">
    <property type="taxonomic scope" value="Bacteria"/>
</dbReference>
<evidence type="ECO:0000256" key="17">
    <source>
        <dbReference type="RuleBase" id="RU004445"/>
    </source>
</evidence>
<feature type="binding site" evidence="16">
    <location>
        <position position="223"/>
    </location>
    <ligand>
        <name>Mg(2+)</name>
        <dbReference type="ChEBI" id="CHEBI:18420"/>
    </ligand>
</feature>
<reference evidence="19 20" key="2">
    <citation type="submission" date="2009-02" db="EMBL/GenBank/DDBJ databases">
        <title>Draft genome sequence of Clostridium methylpentosum (DSM 5476).</title>
        <authorList>
            <person name="Sudarsanam P."/>
            <person name="Ley R."/>
            <person name="Guruge J."/>
            <person name="Turnbaugh P.J."/>
            <person name="Mahowald M."/>
            <person name="Liep D."/>
            <person name="Gordon J."/>
        </authorList>
    </citation>
    <scope>NUCLEOTIDE SEQUENCE [LARGE SCALE GENOMIC DNA]</scope>
    <source>
        <strain evidence="19 20">DSM 5476</strain>
    </source>
</reference>
<evidence type="ECO:0000256" key="4">
    <source>
        <dbReference type="ARBA" id="ARBA00004762"/>
    </source>
</evidence>
<keyword evidence="16" id="KW-0464">Manganese</keyword>
<evidence type="ECO:0000256" key="2">
    <source>
        <dbReference type="ARBA" id="ARBA00001936"/>
    </source>
</evidence>
<comment type="caution">
    <text evidence="19">The sequence shown here is derived from an EMBL/GenBank/DDBJ whole genome shotgun (WGS) entry which is preliminary data.</text>
</comment>
<keyword evidence="12 16" id="KW-0560">Oxidoreductase</keyword>
<evidence type="ECO:0000256" key="10">
    <source>
        <dbReference type="ARBA" id="ARBA00022723"/>
    </source>
</evidence>
<gene>
    <name evidence="16 19" type="primary">leuB</name>
    <name evidence="19" type="ORF">CLOSTMETH_01962</name>
</gene>
<dbReference type="GO" id="GO:0003862">
    <property type="term" value="F:3-isopropylmalate dehydrogenase activity"/>
    <property type="evidence" value="ECO:0007669"/>
    <property type="project" value="UniProtKB-UniRule"/>
</dbReference>
<comment type="pathway">
    <text evidence="4 16 17">Amino-acid biosynthesis; L-leucine biosynthesis; L-leucine from 3-methyl-2-oxobutanoate: step 3/4.</text>
</comment>
<evidence type="ECO:0000256" key="1">
    <source>
        <dbReference type="ARBA" id="ARBA00000624"/>
    </source>
</evidence>
<keyword evidence="9 16" id="KW-0028">Amino-acid biosynthesis</keyword>
<dbReference type="SUPFAM" id="SSF53659">
    <property type="entry name" value="Isocitrate/Isopropylmalate dehydrogenase-like"/>
    <property type="match status" value="1"/>
</dbReference>
<evidence type="ECO:0000256" key="13">
    <source>
        <dbReference type="ARBA" id="ARBA00023027"/>
    </source>
</evidence>
<evidence type="ECO:0000256" key="3">
    <source>
        <dbReference type="ARBA" id="ARBA00004496"/>
    </source>
</evidence>
<dbReference type="InterPro" id="IPR004429">
    <property type="entry name" value="Isopropylmalate_DH"/>
</dbReference>
<reference evidence="19 20" key="1">
    <citation type="submission" date="2009-01" db="EMBL/GenBank/DDBJ databases">
        <authorList>
            <person name="Fulton L."/>
            <person name="Clifton S."/>
            <person name="Fulton B."/>
            <person name="Xu J."/>
            <person name="Minx P."/>
            <person name="Pepin K.H."/>
            <person name="Johnson M."/>
            <person name="Bhonagiri V."/>
            <person name="Nash W.E."/>
            <person name="Mardis E.R."/>
            <person name="Wilson R.K."/>
        </authorList>
    </citation>
    <scope>NUCLEOTIDE SEQUENCE [LARGE SCALE GENOMIC DNA]</scope>
    <source>
        <strain evidence="19 20">DSM 5476</strain>
    </source>
</reference>
<evidence type="ECO:0000256" key="15">
    <source>
        <dbReference type="ARBA" id="ARBA00023577"/>
    </source>
</evidence>
<comment type="subcellular location">
    <subcellularLocation>
        <location evidence="3 16">Cytoplasm</location>
    </subcellularLocation>
</comment>
<organism evidence="19 20">
    <name type="scientific">[Clostridium] methylpentosum DSM 5476</name>
    <dbReference type="NCBI Taxonomy" id="537013"/>
    <lineage>
        <taxon>Bacteria</taxon>
        <taxon>Bacillati</taxon>
        <taxon>Bacillota</taxon>
        <taxon>Clostridia</taxon>
        <taxon>Eubacteriales</taxon>
        <taxon>Oscillospiraceae</taxon>
        <taxon>Oscillospiraceae incertae sedis</taxon>
    </lineage>
</organism>
<evidence type="ECO:0000256" key="8">
    <source>
        <dbReference type="ARBA" id="ARBA00022490"/>
    </source>
</evidence>
<comment type="catalytic activity">
    <reaction evidence="1 16 17">
        <text>(2R,3S)-3-isopropylmalate + NAD(+) = 4-methyl-2-oxopentanoate + CO2 + NADH</text>
        <dbReference type="Rhea" id="RHEA:32271"/>
        <dbReference type="ChEBI" id="CHEBI:16526"/>
        <dbReference type="ChEBI" id="CHEBI:17865"/>
        <dbReference type="ChEBI" id="CHEBI:35121"/>
        <dbReference type="ChEBI" id="CHEBI:57540"/>
        <dbReference type="ChEBI" id="CHEBI:57945"/>
        <dbReference type="EC" id="1.1.1.85"/>
    </reaction>
</comment>
<dbReference type="HAMAP" id="MF_01033">
    <property type="entry name" value="LeuB_type1"/>
    <property type="match status" value="1"/>
</dbReference>
<comment type="cofactor">
    <cofactor evidence="2">
        <name>Mn(2+)</name>
        <dbReference type="ChEBI" id="CHEBI:29035"/>
    </cofactor>
</comment>
<comment type="subunit">
    <text evidence="6 16 17">Homodimer.</text>
</comment>
<comment type="function">
    <text evidence="15 16 17">Catalyzes the oxidation of 3-carboxy-2-hydroxy-4-methylpentanoate (3-isopropylmalate) to 3-carboxy-4-methyl-2-oxopentanoate. The product decarboxylates to 4-methyl-2 oxopentanoate.</text>
</comment>
<dbReference type="Gene3D" id="3.40.718.10">
    <property type="entry name" value="Isopropylmalate Dehydrogenase"/>
    <property type="match status" value="1"/>
</dbReference>
<dbReference type="NCBIfam" id="TIGR00169">
    <property type="entry name" value="leuB"/>
    <property type="match status" value="1"/>
</dbReference>
<dbReference type="GO" id="GO:0009098">
    <property type="term" value="P:L-leucine biosynthetic process"/>
    <property type="evidence" value="ECO:0007669"/>
    <property type="project" value="UniProtKB-UniRule"/>
</dbReference>
<dbReference type="Pfam" id="PF00180">
    <property type="entry name" value="Iso_dh"/>
    <property type="match status" value="1"/>
</dbReference>
<feature type="binding site" evidence="16">
    <location>
        <begin position="76"/>
        <end position="89"/>
    </location>
    <ligand>
        <name>NAD(+)</name>
        <dbReference type="ChEBI" id="CHEBI:57540"/>
    </ligand>
</feature>
<keyword evidence="10 16" id="KW-0479">Metal-binding</keyword>
<feature type="domain" description="Isopropylmalate dehydrogenase-like" evidence="18">
    <location>
        <begin position="4"/>
        <end position="352"/>
    </location>
</feature>
<dbReference type="AlphaFoldDB" id="C0EDN4"/>